<evidence type="ECO:0000313" key="2">
    <source>
        <dbReference type="Proteomes" id="UP001163324"/>
    </source>
</evidence>
<dbReference type="Proteomes" id="UP001163324">
    <property type="component" value="Chromosome 1"/>
</dbReference>
<sequence>MRPQSLFSRHRARPPLLPFLVATSLFLIASAYLCATRLSNMSFNHESPSSPDAKTITTDNDNNDAVATETGPGFNLADLPMSYTGNRNHPPTDKPVHLLANLPPSLVPTPANGRRLIIIGDIHGMLKPLEHLLHKVSFSAETDHVVAVGDMINKGPDSPGVVSHLMSIGASAVRGNHEDRVLLAKKELDSRRRRHGGGRHGRGAVAAGGGSAGVDASAELAADTPGYDEARGNSKDMAVAKSLSKEQLDWVAGLPLILTAQPLPIVVVHAGLVPNLPLREQDPWAVMNVRTLVYPREALRHQDGHARSPEDSAGLADHASVPGSEAEAASDDSDEDADVDRSAIPHDKAVFLPIDTHEGEKWSKVWNKYQKRLRKSDRRTVVYGHDAKVGYSKGKYTFGLDSDCSRGGALTALVVTGKEGGGFNWDTKHVKCKKAS</sequence>
<dbReference type="EMBL" id="CM047940">
    <property type="protein sequence ID" value="KAI9903610.1"/>
    <property type="molecule type" value="Genomic_DNA"/>
</dbReference>
<reference evidence="1" key="1">
    <citation type="submission" date="2022-10" db="EMBL/GenBank/DDBJ databases">
        <title>Complete Genome of Trichothecium roseum strain YXFP-22015, a Plant Pathogen Isolated from Citrus.</title>
        <authorList>
            <person name="Wang Y."/>
            <person name="Zhu L."/>
        </authorList>
    </citation>
    <scope>NUCLEOTIDE SEQUENCE</scope>
    <source>
        <strain evidence="1">YXFP-22015</strain>
    </source>
</reference>
<gene>
    <name evidence="1" type="ORF">N3K66_000139</name>
</gene>
<protein>
    <submittedName>
        <fullName evidence="1">Uncharacterized protein</fullName>
    </submittedName>
</protein>
<evidence type="ECO:0000313" key="1">
    <source>
        <dbReference type="EMBL" id="KAI9903610.1"/>
    </source>
</evidence>
<keyword evidence="2" id="KW-1185">Reference proteome</keyword>
<name>A0ACC0VB09_9HYPO</name>
<accession>A0ACC0VB09</accession>
<organism evidence="1 2">
    <name type="scientific">Trichothecium roseum</name>
    <dbReference type="NCBI Taxonomy" id="47278"/>
    <lineage>
        <taxon>Eukaryota</taxon>
        <taxon>Fungi</taxon>
        <taxon>Dikarya</taxon>
        <taxon>Ascomycota</taxon>
        <taxon>Pezizomycotina</taxon>
        <taxon>Sordariomycetes</taxon>
        <taxon>Hypocreomycetidae</taxon>
        <taxon>Hypocreales</taxon>
        <taxon>Hypocreales incertae sedis</taxon>
        <taxon>Trichothecium</taxon>
    </lineage>
</organism>
<comment type="caution">
    <text evidence="1">The sequence shown here is derived from an EMBL/GenBank/DDBJ whole genome shotgun (WGS) entry which is preliminary data.</text>
</comment>
<proteinExistence type="predicted"/>